<dbReference type="OMA" id="DQIVHAN"/>
<dbReference type="KEGG" id="ncs:NCAS_0B07230"/>
<dbReference type="RefSeq" id="XP_003675178.1">
    <property type="nucleotide sequence ID" value="XM_003675130.1"/>
</dbReference>
<proteinExistence type="predicted"/>
<organism evidence="1 2">
    <name type="scientific">Naumovozyma castellii</name>
    <name type="common">Yeast</name>
    <name type="synonym">Saccharomyces castellii</name>
    <dbReference type="NCBI Taxonomy" id="27288"/>
    <lineage>
        <taxon>Eukaryota</taxon>
        <taxon>Fungi</taxon>
        <taxon>Dikarya</taxon>
        <taxon>Ascomycota</taxon>
        <taxon>Saccharomycotina</taxon>
        <taxon>Saccharomycetes</taxon>
        <taxon>Saccharomycetales</taxon>
        <taxon>Saccharomycetaceae</taxon>
        <taxon>Naumovozyma</taxon>
    </lineage>
</organism>
<reference evidence="1 2" key="1">
    <citation type="journal article" date="2011" name="Proc. Natl. Acad. Sci. U.S.A.">
        <title>Evolutionary erosion of yeast sex chromosomes by mating-type switching accidents.</title>
        <authorList>
            <person name="Gordon J.L."/>
            <person name="Armisen D."/>
            <person name="Proux-Wera E."/>
            <person name="Oheigeartaigh S.S."/>
            <person name="Byrne K.P."/>
            <person name="Wolfe K.H."/>
        </authorList>
    </citation>
    <scope>NUCLEOTIDE SEQUENCE [LARGE SCALE GENOMIC DNA]</scope>
    <source>
        <strain evidence="2">ATCC 76901 / BCRC 22586 / CBS 4309 / NBRC 1992 / NRRL Y-12630</strain>
    </source>
</reference>
<reference key="2">
    <citation type="submission" date="2011-08" db="EMBL/GenBank/DDBJ databases">
        <title>Genome sequence of Naumovozyma castellii.</title>
        <authorList>
            <person name="Gordon J.L."/>
            <person name="Armisen D."/>
            <person name="Proux-Wera E."/>
            <person name="OhEigeartaigh S.S."/>
            <person name="Byrne K.P."/>
            <person name="Wolfe K.H."/>
        </authorList>
    </citation>
    <scope>NUCLEOTIDE SEQUENCE</scope>
    <source>
        <strain>Type strain:CBS 4309</strain>
    </source>
</reference>
<dbReference type="SUPFAM" id="SSF54897">
    <property type="entry name" value="Protease propeptides/inhibitors"/>
    <property type="match status" value="1"/>
</dbReference>
<dbReference type="GeneID" id="96902364"/>
<evidence type="ECO:0008006" key="3">
    <source>
        <dbReference type="Google" id="ProtNLM"/>
    </source>
</evidence>
<dbReference type="FunCoup" id="G0VA77">
    <property type="interactions" value="53"/>
</dbReference>
<sequence>MSYNSVLNLIEKKVEDLGGKITNRFKIIKGFSMELSDEYINTFNDQVNKLSDLVGYKINVEEDQTMHAY</sequence>
<accession>G0VA77</accession>
<dbReference type="EMBL" id="HE576753">
    <property type="protein sequence ID" value="CCC68807.1"/>
    <property type="molecule type" value="Genomic_DNA"/>
</dbReference>
<keyword evidence="2" id="KW-1185">Reference proteome</keyword>
<dbReference type="Proteomes" id="UP000001640">
    <property type="component" value="Chromosome 2"/>
</dbReference>
<dbReference type="InterPro" id="IPR037045">
    <property type="entry name" value="S8pro/Inhibitor_I9_sf"/>
</dbReference>
<dbReference type="Gene3D" id="3.30.70.80">
    <property type="entry name" value="Peptidase S8 propeptide/proteinase inhibitor I9"/>
    <property type="match status" value="1"/>
</dbReference>
<gene>
    <name evidence="1" type="primary">NCAS0B07230</name>
    <name evidence="1" type="ordered locus">NCAS_0B07230</name>
</gene>
<dbReference type="HOGENOM" id="CLU_2794529_0_0_1"/>
<name>G0VA77_NAUCA</name>
<protein>
    <recommendedName>
        <fullName evidence="3">Inhibitor I9 domain-containing protein</fullName>
    </recommendedName>
</protein>
<evidence type="ECO:0000313" key="1">
    <source>
        <dbReference type="EMBL" id="CCC68807.1"/>
    </source>
</evidence>
<evidence type="ECO:0000313" key="2">
    <source>
        <dbReference type="Proteomes" id="UP000001640"/>
    </source>
</evidence>
<dbReference type="OrthoDB" id="5518345at2759"/>
<dbReference type="InParanoid" id="G0VA77"/>
<dbReference type="AlphaFoldDB" id="G0VA77"/>